<dbReference type="PANTHER" id="PTHR23160">
    <property type="entry name" value="SYNAPTONEMAL COMPLEX PROTEIN-RELATED"/>
    <property type="match status" value="1"/>
</dbReference>
<feature type="region of interest" description="Disordered" evidence="3">
    <location>
        <begin position="725"/>
        <end position="744"/>
    </location>
</feature>
<gene>
    <name evidence="4" type="ORF">CYCCA115_LOCUS16723</name>
</gene>
<feature type="compositionally biased region" description="Basic and acidic residues" evidence="3">
    <location>
        <begin position="521"/>
        <end position="532"/>
    </location>
</feature>
<feature type="coiled-coil region" evidence="2">
    <location>
        <begin position="443"/>
        <end position="473"/>
    </location>
</feature>
<evidence type="ECO:0000313" key="5">
    <source>
        <dbReference type="Proteomes" id="UP001295423"/>
    </source>
</evidence>
<dbReference type="AlphaFoldDB" id="A0AAD2FYK3"/>
<feature type="compositionally biased region" description="Basic and acidic residues" evidence="3">
    <location>
        <begin position="404"/>
        <end position="423"/>
    </location>
</feature>
<feature type="compositionally biased region" description="Basic and acidic residues" evidence="3">
    <location>
        <begin position="849"/>
        <end position="863"/>
    </location>
</feature>
<dbReference type="EMBL" id="CAKOGP040001947">
    <property type="protein sequence ID" value="CAJ1957462.1"/>
    <property type="molecule type" value="Genomic_DNA"/>
</dbReference>
<feature type="region of interest" description="Disordered" evidence="3">
    <location>
        <begin position="291"/>
        <end position="316"/>
    </location>
</feature>
<accession>A0AAD2FYK3</accession>
<feature type="region of interest" description="Disordered" evidence="3">
    <location>
        <begin position="521"/>
        <end position="598"/>
    </location>
</feature>
<proteinExistence type="predicted"/>
<feature type="compositionally biased region" description="Basic and acidic residues" evidence="3">
    <location>
        <begin position="1"/>
        <end position="13"/>
    </location>
</feature>
<sequence>MGILQEETKHEAVGRSQQHQPLTQQQVLQHLSTLQTRMGQMQSFAKGLSEQAQQDKVKIETLEQQLEAAKTLQWAKQRTSPRTEKKQIDQIPESSRAVLPPISTPRLQQIRKARQEREEKLRVQFSHSSDVNDLAKVEHEHNHELEEKLHDLESKYKKLLNTSHDFESEKANLLLEHTELLADKQAEIHMLEEEIKALEELIEESYHDREALEEKLIKTARKNNELDLQLESLEELSMDWREREKKMTLQLMQAHETKDKFRINQINDSLEALVGHEEQEQLIQQLESMIENSRDQGSSRNQPQVHGNQMQRERDWSKNVLGLNHKVESLKKQLKDQQENFHQETIEMEVELMDAEEFVGKQRDMLEAQEMELLLLSDALADLQNDHPMARSLSGGDLFAIHEDESEVDKSREEDESSKEQKSTRNMVPPPPPPPLLDDSPIVQQESIDAEKLEKEQEEKELQERVRKAHLQTLHCNIYILSRKFEWQLQRGEELEAQMATVNKKFDVLVATLAKKEQEIKNLKPAQERQTSEIDGVPQPDDNENKESLTRKLMRASSSIRNLQDELKTSKQRTNQLESELQKVAPGKNDTQPDPSVADFKSKLEEQTETNELLKEFMEDMKDTHEKEREEWKLQQQELNQKIEQLRQELSRTSGGTADSSVLSLPNDASPSPRSAMDRLETTTPAKSAQQLLPMVASPPETPLRKEWMTEISVVRSEISRLKRTLQSKQPQNESFLGALNESGSQQSDDYIFADRSDDNINNVDVLNKGSDDVSSKWYQEVTALKEELSDLTMELRMSHHHESKVAATPPSADWKKGPPDPVRTGPGLDDASSVDSSTTGGFENEILLLREEVHRQHEERKTAVSPYSPVPSAGSTSPNGRSSWVSSLEDSSLSEYNTYSEI</sequence>
<feature type="coiled-coil region" evidence="2">
    <location>
        <begin position="45"/>
        <end position="72"/>
    </location>
</feature>
<dbReference type="PANTHER" id="PTHR23160:SF19">
    <property type="entry name" value="MYOSIN HEAVY CHAIN-RELATED PROTEIN"/>
    <property type="match status" value="1"/>
</dbReference>
<dbReference type="Proteomes" id="UP001295423">
    <property type="component" value="Unassembled WGS sequence"/>
</dbReference>
<feature type="compositionally biased region" description="Low complexity" evidence="3">
    <location>
        <begin position="883"/>
        <end position="896"/>
    </location>
</feature>
<evidence type="ECO:0000256" key="1">
    <source>
        <dbReference type="ARBA" id="ARBA00023054"/>
    </source>
</evidence>
<protein>
    <submittedName>
        <fullName evidence="4">Uncharacterized protein</fullName>
    </submittedName>
</protein>
<comment type="caution">
    <text evidence="4">The sequence shown here is derived from an EMBL/GenBank/DDBJ whole genome shotgun (WGS) entry which is preliminary data.</text>
</comment>
<keyword evidence="5" id="KW-1185">Reference proteome</keyword>
<feature type="coiled-coil region" evidence="2">
    <location>
        <begin position="320"/>
        <end position="386"/>
    </location>
</feature>
<feature type="region of interest" description="Disordered" evidence="3">
    <location>
        <begin position="800"/>
        <end position="903"/>
    </location>
</feature>
<feature type="compositionally biased region" description="Polar residues" evidence="3">
    <location>
        <begin position="295"/>
        <end position="310"/>
    </location>
</feature>
<feature type="compositionally biased region" description="Polar residues" evidence="3">
    <location>
        <begin position="725"/>
        <end position="735"/>
    </location>
</feature>
<organism evidence="4 5">
    <name type="scientific">Cylindrotheca closterium</name>
    <dbReference type="NCBI Taxonomy" id="2856"/>
    <lineage>
        <taxon>Eukaryota</taxon>
        <taxon>Sar</taxon>
        <taxon>Stramenopiles</taxon>
        <taxon>Ochrophyta</taxon>
        <taxon>Bacillariophyta</taxon>
        <taxon>Bacillariophyceae</taxon>
        <taxon>Bacillariophycidae</taxon>
        <taxon>Bacillariales</taxon>
        <taxon>Bacillariaceae</taxon>
        <taxon>Cylindrotheca</taxon>
    </lineage>
</organism>
<feature type="compositionally biased region" description="Polar residues" evidence="3">
    <location>
        <begin position="651"/>
        <end position="673"/>
    </location>
</feature>
<evidence type="ECO:0000256" key="3">
    <source>
        <dbReference type="SAM" id="MobiDB-lite"/>
    </source>
</evidence>
<feature type="region of interest" description="Disordered" evidence="3">
    <location>
        <begin position="404"/>
        <end position="441"/>
    </location>
</feature>
<keyword evidence="1 2" id="KW-0175">Coiled coil</keyword>
<evidence type="ECO:0000313" key="4">
    <source>
        <dbReference type="EMBL" id="CAJ1957462.1"/>
    </source>
</evidence>
<reference evidence="4" key="1">
    <citation type="submission" date="2023-08" db="EMBL/GenBank/DDBJ databases">
        <authorList>
            <person name="Audoor S."/>
            <person name="Bilcke G."/>
        </authorList>
    </citation>
    <scope>NUCLEOTIDE SEQUENCE</scope>
</reference>
<feature type="region of interest" description="Disordered" evidence="3">
    <location>
        <begin position="1"/>
        <end position="23"/>
    </location>
</feature>
<feature type="coiled-coil region" evidence="2">
    <location>
        <begin position="135"/>
        <end position="243"/>
    </location>
</feature>
<evidence type="ECO:0000256" key="2">
    <source>
        <dbReference type="SAM" id="Coils"/>
    </source>
</evidence>
<feature type="region of interest" description="Disordered" evidence="3">
    <location>
        <begin position="646"/>
        <end position="689"/>
    </location>
</feature>
<name>A0AAD2FYK3_9STRA</name>